<dbReference type="STRING" id="1236501.GCA_000613865_00113"/>
<evidence type="ECO:0008006" key="3">
    <source>
        <dbReference type="Google" id="ProtNLM"/>
    </source>
</evidence>
<dbReference type="eggNOG" id="COG0741">
    <property type="taxonomic scope" value="Bacteria"/>
</dbReference>
<dbReference type="OrthoDB" id="7355818at2"/>
<dbReference type="AlphaFoldDB" id="A0A252BSB1"/>
<proteinExistence type="predicted"/>
<sequence length="159" mass="16412">MQGLDLAQFKALVVRPVLAQPGLGGSAALNLLTGTALVESGLVWLRQNGGGPALGLWQMEPATHDDCWQNFLAFRPMLAATVRRLGGAACGVGSAGLLVGNLAYACAMARVVYLRAPCGLPAPAESAGLSAYHKKYYNTALGAADAQRNMALFAQAIAA</sequence>
<comment type="caution">
    <text evidence="1">The sequence shown here is derived from an EMBL/GenBank/DDBJ whole genome shotgun (WGS) entry which is preliminary data.</text>
</comment>
<evidence type="ECO:0000313" key="2">
    <source>
        <dbReference type="Proteomes" id="UP000194931"/>
    </source>
</evidence>
<accession>A0A252BSB1</accession>
<reference evidence="2" key="1">
    <citation type="submission" date="2014-06" db="EMBL/GenBank/DDBJ databases">
        <authorList>
            <person name="Winans N.J."/>
            <person name="Newell P.D."/>
            <person name="Douglas A.E."/>
        </authorList>
    </citation>
    <scope>NUCLEOTIDE SEQUENCE [LARGE SCALE GENOMIC DNA]</scope>
</reference>
<keyword evidence="2" id="KW-1185">Reference proteome</keyword>
<organism evidence="1 2">
    <name type="scientific">Acetobacter okinawensis</name>
    <dbReference type="NCBI Taxonomy" id="1076594"/>
    <lineage>
        <taxon>Bacteria</taxon>
        <taxon>Pseudomonadati</taxon>
        <taxon>Pseudomonadota</taxon>
        <taxon>Alphaproteobacteria</taxon>
        <taxon>Acetobacterales</taxon>
        <taxon>Acetobacteraceae</taxon>
        <taxon>Acetobacter</taxon>
    </lineage>
</organism>
<gene>
    <name evidence="1" type="ORF">HK26_07090</name>
</gene>
<protein>
    <recommendedName>
        <fullName evidence="3">Transglycosylase SLT domain-containing protein</fullName>
    </recommendedName>
</protein>
<dbReference type="EMBL" id="JOPJ01000032">
    <property type="protein sequence ID" value="OUJ11248.1"/>
    <property type="molecule type" value="Genomic_DNA"/>
</dbReference>
<dbReference type="RefSeq" id="WP_086639825.1">
    <property type="nucleotide sequence ID" value="NZ_JOPJ01000032.1"/>
</dbReference>
<evidence type="ECO:0000313" key="1">
    <source>
        <dbReference type="EMBL" id="OUJ11248.1"/>
    </source>
</evidence>
<name>A0A252BSB1_9PROT</name>
<dbReference type="Proteomes" id="UP000194931">
    <property type="component" value="Unassembled WGS sequence"/>
</dbReference>